<dbReference type="EMBL" id="WIUZ02000001">
    <property type="protein sequence ID" value="KAF9792359.1"/>
    <property type="molecule type" value="Genomic_DNA"/>
</dbReference>
<dbReference type="OrthoDB" id="1638493at2759"/>
<reference evidence="1" key="1">
    <citation type="journal article" date="2020" name="Nat. Commun.">
        <title>Large-scale genome sequencing of mycorrhizal fungi provides insights into the early evolution of symbiotic traits.</title>
        <authorList>
            <person name="Miyauchi S."/>
            <person name="Kiss E."/>
            <person name="Kuo A."/>
            <person name="Drula E."/>
            <person name="Kohler A."/>
            <person name="Sanchez-Garcia M."/>
            <person name="Morin E."/>
            <person name="Andreopoulos B."/>
            <person name="Barry K.W."/>
            <person name="Bonito G."/>
            <person name="Buee M."/>
            <person name="Carver A."/>
            <person name="Chen C."/>
            <person name="Cichocki N."/>
            <person name="Clum A."/>
            <person name="Culley D."/>
            <person name="Crous P.W."/>
            <person name="Fauchery L."/>
            <person name="Girlanda M."/>
            <person name="Hayes R.D."/>
            <person name="Keri Z."/>
            <person name="LaButti K."/>
            <person name="Lipzen A."/>
            <person name="Lombard V."/>
            <person name="Magnuson J."/>
            <person name="Maillard F."/>
            <person name="Murat C."/>
            <person name="Nolan M."/>
            <person name="Ohm R.A."/>
            <person name="Pangilinan J."/>
            <person name="Pereira M.F."/>
            <person name="Perotto S."/>
            <person name="Peter M."/>
            <person name="Pfister S."/>
            <person name="Riley R."/>
            <person name="Sitrit Y."/>
            <person name="Stielow J.B."/>
            <person name="Szollosi G."/>
            <person name="Zifcakova L."/>
            <person name="Stursova M."/>
            <person name="Spatafora J.W."/>
            <person name="Tedersoo L."/>
            <person name="Vaario L.M."/>
            <person name="Yamada A."/>
            <person name="Yan M."/>
            <person name="Wang P."/>
            <person name="Xu J."/>
            <person name="Bruns T."/>
            <person name="Baldrian P."/>
            <person name="Vilgalys R."/>
            <person name="Dunand C."/>
            <person name="Henrissat B."/>
            <person name="Grigoriev I.V."/>
            <person name="Hibbett D."/>
            <person name="Nagy L.G."/>
            <person name="Martin F.M."/>
        </authorList>
    </citation>
    <scope>NUCLEOTIDE SEQUENCE</scope>
    <source>
        <strain evidence="1">UH-Tt-Lm1</strain>
    </source>
</reference>
<name>A0A9P6LC20_9AGAM</name>
<sequence length="529" mass="58837">MSISLEIVPMTRHLELEDEPDGSLHKTISSAYSLSGHISITLHPPKLRRKTMRYLLQSLVVTFDGQTELVTPDTGYTPYRICSVTKELAPQNPPFELSNESFEVSGKPCVWNVIFDLAIPGWLPSSSFEDNENAPIAVRYALHATATFVNLEQAESTSYLACFASPIARSFFPSFFPSPRTAQAKRCDIEIARVMAPTDSPIPFVAYTVDSELTGEDVTGRIPSEILSKIAITASVPEYVDMGSNSFELRLRMRTCGLESPHRERLRLTNFMVDIQQLEEYRTRPSDTYLARFPLPPESSQPPNQPLLITHPLHTLFAIGMLGTCANRCVAIERSFSLLPKGESGAYQLAGGGYIFATDGDSEPEGDQSRPSWYAVDPTVRISSKGRMPRDKGQPLQDWAGDCIFRETGPSPLLTVRHEVRVTLFCTYDVEGNPSNRVTARMRFTVPILFSHASNRPPAFHLTPTLPPLSDFSCSSQSSISTLSTSPYYANTLPAYSQLFESNGDRKIDYSLPRYSPHLEPNAIELSTF</sequence>
<gene>
    <name evidence="1" type="ORF">BJ322DRAFT_1016164</name>
</gene>
<accession>A0A9P6LC20</accession>
<keyword evidence="2" id="KW-1185">Reference proteome</keyword>
<reference evidence="1" key="2">
    <citation type="submission" date="2020-11" db="EMBL/GenBank/DDBJ databases">
        <authorList>
            <consortium name="DOE Joint Genome Institute"/>
            <person name="Kuo A."/>
            <person name="Miyauchi S."/>
            <person name="Kiss E."/>
            <person name="Drula E."/>
            <person name="Kohler A."/>
            <person name="Sanchez-Garcia M."/>
            <person name="Andreopoulos B."/>
            <person name="Barry K.W."/>
            <person name="Bonito G."/>
            <person name="Buee M."/>
            <person name="Carver A."/>
            <person name="Chen C."/>
            <person name="Cichocki N."/>
            <person name="Clum A."/>
            <person name="Culley D."/>
            <person name="Crous P.W."/>
            <person name="Fauchery L."/>
            <person name="Girlanda M."/>
            <person name="Hayes R."/>
            <person name="Keri Z."/>
            <person name="Labutti K."/>
            <person name="Lipzen A."/>
            <person name="Lombard V."/>
            <person name="Magnuson J."/>
            <person name="Maillard F."/>
            <person name="Morin E."/>
            <person name="Murat C."/>
            <person name="Nolan M."/>
            <person name="Ohm R."/>
            <person name="Pangilinan J."/>
            <person name="Pereira M."/>
            <person name="Perotto S."/>
            <person name="Peter M."/>
            <person name="Riley R."/>
            <person name="Sitrit Y."/>
            <person name="Stielow B."/>
            <person name="Szollosi G."/>
            <person name="Zifcakova L."/>
            <person name="Stursova M."/>
            <person name="Spatafora J.W."/>
            <person name="Tedersoo L."/>
            <person name="Vaario L.-M."/>
            <person name="Yamada A."/>
            <person name="Yan M."/>
            <person name="Wang P."/>
            <person name="Xu J."/>
            <person name="Bruns T."/>
            <person name="Baldrian P."/>
            <person name="Vilgalys R."/>
            <person name="Henrissat B."/>
            <person name="Grigoriev I.V."/>
            <person name="Hibbett D."/>
            <person name="Nagy L.G."/>
            <person name="Martin F.M."/>
        </authorList>
    </citation>
    <scope>NUCLEOTIDE SEQUENCE</scope>
    <source>
        <strain evidence="1">UH-Tt-Lm1</strain>
    </source>
</reference>
<dbReference type="Proteomes" id="UP000736335">
    <property type="component" value="Unassembled WGS sequence"/>
</dbReference>
<dbReference type="AlphaFoldDB" id="A0A9P6LC20"/>
<comment type="caution">
    <text evidence="1">The sequence shown here is derived from an EMBL/GenBank/DDBJ whole genome shotgun (WGS) entry which is preliminary data.</text>
</comment>
<organism evidence="1 2">
    <name type="scientific">Thelephora terrestris</name>
    <dbReference type="NCBI Taxonomy" id="56493"/>
    <lineage>
        <taxon>Eukaryota</taxon>
        <taxon>Fungi</taxon>
        <taxon>Dikarya</taxon>
        <taxon>Basidiomycota</taxon>
        <taxon>Agaricomycotina</taxon>
        <taxon>Agaricomycetes</taxon>
        <taxon>Thelephorales</taxon>
        <taxon>Thelephoraceae</taxon>
        <taxon>Thelephora</taxon>
    </lineage>
</organism>
<proteinExistence type="predicted"/>
<protein>
    <submittedName>
        <fullName evidence="1">Uncharacterized protein</fullName>
    </submittedName>
</protein>
<evidence type="ECO:0000313" key="1">
    <source>
        <dbReference type="EMBL" id="KAF9792359.1"/>
    </source>
</evidence>
<evidence type="ECO:0000313" key="2">
    <source>
        <dbReference type="Proteomes" id="UP000736335"/>
    </source>
</evidence>